<gene>
    <name evidence="3" type="ORF">CBM2612_P0246</name>
    <name evidence="2" type="ORF">CBM2613_P70001</name>
</gene>
<dbReference type="Gene3D" id="3.90.1300.10">
    <property type="entry name" value="Amidase signature (AS) domain"/>
    <property type="match status" value="1"/>
</dbReference>
<keyword evidence="2" id="KW-0614">Plasmid</keyword>
<feature type="domain" description="Amidase" evidence="1">
    <location>
        <begin position="22"/>
        <end position="440"/>
    </location>
</feature>
<dbReference type="Proteomes" id="UP000256952">
    <property type="component" value="Plasmid CBM2613_p"/>
</dbReference>
<dbReference type="InterPro" id="IPR036928">
    <property type="entry name" value="AS_sf"/>
</dbReference>
<dbReference type="InterPro" id="IPR023631">
    <property type="entry name" value="Amidase_dom"/>
</dbReference>
<reference evidence="2" key="2">
    <citation type="submission" date="2018-01" db="EMBL/GenBank/DDBJ databases">
        <authorList>
            <person name="Clerissi C."/>
        </authorList>
    </citation>
    <scope>NUCLEOTIDE SEQUENCE</scope>
    <source>
        <strain evidence="2">Cupriavidus taiwanensis STM 8556</strain>
        <plasmid evidence="2">CBM2613_p</plasmid>
    </source>
</reference>
<proteinExistence type="predicted"/>
<sequence>MNTPTIAEAATLIAARQLSPVELAEHCLSRIDAMDGTLHSFLGVTPERALQDAKAAEHRMMTGTLLGKLDGIPIAHKDNYCTSGIRTTAHSKLLRDWVPNVDAHIVSRLAQAGALSLGKLATHEFALGGPSFDLELPPACNPWKLAHFSSGSSSGTAVAVAAGLILGGTATDTSGSIRSPAALCGVTGIKPTYGLCSCTGILPLAFSLDHPGPIARTSEDCALLLQAMAGFDPTDPASVNRVVPNFTKRLGREIEGIRIGVAKDWHEVENRVSPAVQNSIEDALDVWRAQGAEIVEVKMPSLFDYQAAAQVIILCEAFAVHETWVRTRGDEYGEMLRDRLVLGGLMTGADYIQAIRRRHELCIATAQAAADVDVLITAGAPEEAPRIDGTQKWGGFSSPGFYDPFNITGWPAISLCSGYGEGDLPVSVQIAAKPFQEPLLFQVADAFEQATDFRTQRPSLASIPEETRAAAPL</sequence>
<protein>
    <submittedName>
        <fullName evidence="2">Amidase</fullName>
    </submittedName>
</protein>
<dbReference type="PANTHER" id="PTHR11895">
    <property type="entry name" value="TRANSAMIDASE"/>
    <property type="match status" value="1"/>
</dbReference>
<evidence type="ECO:0000313" key="2">
    <source>
        <dbReference type="EMBL" id="SOZ74893.1"/>
    </source>
</evidence>
<geneLocation type="plasmid" evidence="4">
    <name>cbm2613_p</name>
</geneLocation>
<dbReference type="PANTHER" id="PTHR11895:SF176">
    <property type="entry name" value="AMIDASE AMID-RELATED"/>
    <property type="match status" value="1"/>
</dbReference>
<dbReference type="EMBL" id="LT984809">
    <property type="protein sequence ID" value="SPD48901.1"/>
    <property type="molecule type" value="Genomic_DNA"/>
</dbReference>
<dbReference type="EMBL" id="LT976981">
    <property type="protein sequence ID" value="SOZ74893.1"/>
    <property type="molecule type" value="Genomic_DNA"/>
</dbReference>
<dbReference type="Pfam" id="PF01425">
    <property type="entry name" value="Amidase"/>
    <property type="match status" value="1"/>
</dbReference>
<geneLocation type="plasmid" evidence="3">
    <name>I</name>
</geneLocation>
<dbReference type="SUPFAM" id="SSF75304">
    <property type="entry name" value="Amidase signature (AS) enzymes"/>
    <property type="match status" value="1"/>
</dbReference>
<dbReference type="GO" id="GO:0003824">
    <property type="term" value="F:catalytic activity"/>
    <property type="evidence" value="ECO:0007669"/>
    <property type="project" value="InterPro"/>
</dbReference>
<evidence type="ECO:0000313" key="3">
    <source>
        <dbReference type="EMBL" id="SPD48901.1"/>
    </source>
</evidence>
<dbReference type="RefSeq" id="WP_115684000.1">
    <property type="nucleotide sequence ID" value="NZ_LT976979.1"/>
</dbReference>
<evidence type="ECO:0000313" key="4">
    <source>
        <dbReference type="Proteomes" id="UP000256952"/>
    </source>
</evidence>
<dbReference type="AlphaFoldDB" id="A0A375EH91"/>
<reference evidence="3 4" key="1">
    <citation type="submission" date="2018-01" db="EMBL/GenBank/DDBJ databases">
        <authorList>
            <person name="Gaut B.S."/>
            <person name="Morton B.R."/>
            <person name="Clegg M.T."/>
            <person name="Duvall M.R."/>
        </authorList>
    </citation>
    <scope>NUCLEOTIDE SEQUENCE [LARGE SCALE GENOMIC DNA]</scope>
    <source>
        <strain evidence="3">Cupriavidus taiwanensis STM 8555</strain>
        <plasmid evidence="3">I</plasmid>
        <plasmid evidence="4">Plasmid cbm2613_p</plasmid>
    </source>
</reference>
<accession>A0A375EH91</accession>
<evidence type="ECO:0000259" key="1">
    <source>
        <dbReference type="Pfam" id="PF01425"/>
    </source>
</evidence>
<organism evidence="2 4">
    <name type="scientific">Cupriavidus taiwanensis</name>
    <dbReference type="NCBI Taxonomy" id="164546"/>
    <lineage>
        <taxon>Bacteria</taxon>
        <taxon>Pseudomonadati</taxon>
        <taxon>Pseudomonadota</taxon>
        <taxon>Betaproteobacteria</taxon>
        <taxon>Burkholderiales</taxon>
        <taxon>Burkholderiaceae</taxon>
        <taxon>Cupriavidus</taxon>
    </lineage>
</organism>
<name>A0A375EH91_9BURK</name>
<geneLocation type="plasmid" evidence="2">
    <name>CBM2613_p</name>
</geneLocation>
<dbReference type="InterPro" id="IPR000120">
    <property type="entry name" value="Amidase"/>
</dbReference>